<dbReference type="SUPFAM" id="SSF81301">
    <property type="entry name" value="Nucleotidyltransferase"/>
    <property type="match status" value="1"/>
</dbReference>
<evidence type="ECO:0000313" key="3">
    <source>
        <dbReference type="Proteomes" id="UP001341444"/>
    </source>
</evidence>
<sequence length="255" mass="29182">MELKRNPAVKAAKQFIQKYFPECEGALLAGSVVRGERTPKSDLDMIVFIKDLKSAYRESLIDFNWPIEVFVHSLTSYQHFIEKDCKEAKPSMARMISEGIIIADNGKMKTIKREARERLEQGPEPWTDEIIALKRYFITDALDDFLGSTNRGEELMIAGALAQQIHEFVLRTNGFWIGSSKWIIRSLRQYNSSFADEFVDAFDEFYQTGKKEPVSRLADKVLSPYGGRLFEGFSLGKETCKSEKTEEQETVPARL</sequence>
<accession>A0ABU6MLH4</accession>
<gene>
    <name evidence="2" type="ORF">P4T90_21115</name>
</gene>
<dbReference type="CDD" id="cd05403">
    <property type="entry name" value="NT_KNTase_like"/>
    <property type="match status" value="1"/>
</dbReference>
<dbReference type="EMBL" id="JARMAB010000036">
    <property type="protein sequence ID" value="MED1205540.1"/>
    <property type="molecule type" value="Genomic_DNA"/>
</dbReference>
<evidence type="ECO:0000259" key="1">
    <source>
        <dbReference type="Pfam" id="PF01909"/>
    </source>
</evidence>
<organism evidence="2 3">
    <name type="scientific">Heyndrickxia acidicola</name>
    <dbReference type="NCBI Taxonomy" id="209389"/>
    <lineage>
        <taxon>Bacteria</taxon>
        <taxon>Bacillati</taxon>
        <taxon>Bacillota</taxon>
        <taxon>Bacilli</taxon>
        <taxon>Bacillales</taxon>
        <taxon>Bacillaceae</taxon>
        <taxon>Heyndrickxia</taxon>
    </lineage>
</organism>
<dbReference type="InterPro" id="IPR002934">
    <property type="entry name" value="Polymerase_NTP_transf_dom"/>
</dbReference>
<comment type="caution">
    <text evidence="2">The sequence shown here is derived from an EMBL/GenBank/DDBJ whole genome shotgun (WGS) entry which is preliminary data.</text>
</comment>
<dbReference type="Gene3D" id="3.30.460.10">
    <property type="entry name" value="Beta Polymerase, domain 2"/>
    <property type="match status" value="1"/>
</dbReference>
<dbReference type="Pfam" id="PF01909">
    <property type="entry name" value="NTP_transf_2"/>
    <property type="match status" value="1"/>
</dbReference>
<name>A0ABU6MLH4_9BACI</name>
<keyword evidence="3" id="KW-1185">Reference proteome</keyword>
<protein>
    <submittedName>
        <fullName evidence="2">Nucleotidyltransferase domain-containing protein</fullName>
    </submittedName>
</protein>
<proteinExistence type="predicted"/>
<dbReference type="RefSeq" id="WP_066263787.1">
    <property type="nucleotide sequence ID" value="NZ_JARMAB010000036.1"/>
</dbReference>
<reference evidence="2 3" key="1">
    <citation type="submission" date="2023-03" db="EMBL/GenBank/DDBJ databases">
        <title>Bacillus Genome Sequencing.</title>
        <authorList>
            <person name="Dunlap C."/>
        </authorList>
    </citation>
    <scope>NUCLEOTIDE SEQUENCE [LARGE SCALE GENOMIC DNA]</scope>
    <source>
        <strain evidence="2 3">B-23453</strain>
    </source>
</reference>
<evidence type="ECO:0000313" key="2">
    <source>
        <dbReference type="EMBL" id="MED1205540.1"/>
    </source>
</evidence>
<dbReference type="Proteomes" id="UP001341444">
    <property type="component" value="Unassembled WGS sequence"/>
</dbReference>
<dbReference type="InterPro" id="IPR043519">
    <property type="entry name" value="NT_sf"/>
</dbReference>
<feature type="domain" description="Polymerase nucleotidyl transferase" evidence="1">
    <location>
        <begin position="13"/>
        <end position="59"/>
    </location>
</feature>